<dbReference type="AlphaFoldDB" id="A0A8B8PMB4"/>
<dbReference type="GeneID" id="115744697"/>
<gene>
    <name evidence="3" type="primary">LOC115744697</name>
</gene>
<dbReference type="InterPro" id="IPR005174">
    <property type="entry name" value="KIB1-4_b-propeller"/>
</dbReference>
<dbReference type="RefSeq" id="XP_030535879.1">
    <property type="nucleotide sequence ID" value="XM_030680019.1"/>
</dbReference>
<dbReference type="Proteomes" id="UP000827889">
    <property type="component" value="Chromosome 8"/>
</dbReference>
<evidence type="ECO:0000259" key="1">
    <source>
        <dbReference type="Pfam" id="PF03478"/>
    </source>
</evidence>
<dbReference type="PANTHER" id="PTHR47123:SF6">
    <property type="entry name" value="F-BOX PROTEIN SKIP23-LIKE ISOFORM X1"/>
    <property type="match status" value="1"/>
</dbReference>
<sequence length="353" mass="40636">MEGTRKRPWSDLPPELLSMIGTRLHTRMDVLRFRSVCSSVRSSIPLPHRSSLRFPFRITCLPGTALFLRKRTVYTLETPDGAASCRMRWLLKLEESELGNMPILSLFSQQRLIVSLPCKFPLVLDSLQFRMVEICSECTLECRGMQRELVHPDCAWTNQDQCLVYFIDGGGQLWYWKYEDENRSHLGCGYGDIVVYQGKVYQGKVYVVDKSGSVSQVDSSFRLQSFSLPINHGCGCHCRHWKHLVVSSGDLYAVDICSRLGEIMRTPDFRVYRLDQQCGRWEEVRSLGNSAFFLCNLCSFAVSAREVHWCKGDCIYYAGRSFSSYFSKDKVMMFSLADCRHKCPDFSVLFKDN</sequence>
<protein>
    <submittedName>
        <fullName evidence="3">F-box protein At5g60060</fullName>
    </submittedName>
</protein>
<dbReference type="InterPro" id="IPR051304">
    <property type="entry name" value="SCF_F-box_domain"/>
</dbReference>
<feature type="domain" description="KIB1-4 beta-propeller" evidence="1">
    <location>
        <begin position="69"/>
        <end position="318"/>
    </location>
</feature>
<dbReference type="Pfam" id="PF03478">
    <property type="entry name" value="Beta-prop_KIB1-4"/>
    <property type="match status" value="1"/>
</dbReference>
<dbReference type="KEGG" id="rarg:115744697"/>
<dbReference type="OrthoDB" id="638130at2759"/>
<proteinExistence type="predicted"/>
<dbReference type="PANTHER" id="PTHR47123">
    <property type="entry name" value="F-BOX PROTEIN SKIP23"/>
    <property type="match status" value="1"/>
</dbReference>
<keyword evidence="2" id="KW-1185">Reference proteome</keyword>
<name>A0A8B8PMB4_9MYRT</name>
<evidence type="ECO:0000313" key="2">
    <source>
        <dbReference type="Proteomes" id="UP000827889"/>
    </source>
</evidence>
<reference evidence="3" key="1">
    <citation type="submission" date="2025-08" db="UniProtKB">
        <authorList>
            <consortium name="RefSeq"/>
        </authorList>
    </citation>
    <scope>IDENTIFICATION</scope>
    <source>
        <tissue evidence="3">Leaf</tissue>
    </source>
</reference>
<evidence type="ECO:0000313" key="3">
    <source>
        <dbReference type="RefSeq" id="XP_030535879.1"/>
    </source>
</evidence>
<organism evidence="2 3">
    <name type="scientific">Rhodamnia argentea</name>
    <dbReference type="NCBI Taxonomy" id="178133"/>
    <lineage>
        <taxon>Eukaryota</taxon>
        <taxon>Viridiplantae</taxon>
        <taxon>Streptophyta</taxon>
        <taxon>Embryophyta</taxon>
        <taxon>Tracheophyta</taxon>
        <taxon>Spermatophyta</taxon>
        <taxon>Magnoliopsida</taxon>
        <taxon>eudicotyledons</taxon>
        <taxon>Gunneridae</taxon>
        <taxon>Pentapetalae</taxon>
        <taxon>rosids</taxon>
        <taxon>malvids</taxon>
        <taxon>Myrtales</taxon>
        <taxon>Myrtaceae</taxon>
        <taxon>Myrtoideae</taxon>
        <taxon>Myrteae</taxon>
        <taxon>Australasian group</taxon>
        <taxon>Rhodamnia</taxon>
    </lineage>
</organism>
<accession>A0A8B8PMB4</accession>